<dbReference type="EMBL" id="KK914423">
    <property type="protein sequence ID" value="KDP36651.1"/>
    <property type="molecule type" value="Genomic_DNA"/>
</dbReference>
<evidence type="ECO:0000313" key="1">
    <source>
        <dbReference type="EMBL" id="KDP36651.1"/>
    </source>
</evidence>
<proteinExistence type="predicted"/>
<protein>
    <submittedName>
        <fullName evidence="1">Uncharacterized protein</fullName>
    </submittedName>
</protein>
<accession>A0A067KK80</accession>
<reference evidence="1 2" key="1">
    <citation type="journal article" date="2014" name="PLoS ONE">
        <title>Global Analysis of Gene Expression Profiles in Physic Nut (Jatropha curcas L.) Seedlings Exposed to Salt Stress.</title>
        <authorList>
            <person name="Zhang L."/>
            <person name="Zhang C."/>
            <person name="Wu P."/>
            <person name="Chen Y."/>
            <person name="Li M."/>
            <person name="Jiang H."/>
            <person name="Wu G."/>
        </authorList>
    </citation>
    <scope>NUCLEOTIDE SEQUENCE [LARGE SCALE GENOMIC DNA]</scope>
    <source>
        <strain evidence="2">cv. GZQX0401</strain>
        <tissue evidence="1">Young leaves</tissue>
    </source>
</reference>
<dbReference type="AlphaFoldDB" id="A0A067KK80"/>
<name>A0A067KK80_JATCU</name>
<dbReference type="Proteomes" id="UP000027138">
    <property type="component" value="Unassembled WGS sequence"/>
</dbReference>
<keyword evidence="2" id="KW-1185">Reference proteome</keyword>
<gene>
    <name evidence="1" type="ORF">JCGZ_07869</name>
</gene>
<evidence type="ECO:0000313" key="2">
    <source>
        <dbReference type="Proteomes" id="UP000027138"/>
    </source>
</evidence>
<sequence>MLNLYGFDANNNMRTLPRGRAWRFSRSYAYITLEILVFWELLNSLSWDRVSIADYNEVCQLYEAVRLKLAWQDTPTSMYLASVAPPAGRGQGFQRGGRAGHKARHWPIIVKEIEESSGNDSEETTSYIS</sequence>
<organism evidence="1 2">
    <name type="scientific">Jatropha curcas</name>
    <name type="common">Barbados nut</name>
    <dbReference type="NCBI Taxonomy" id="180498"/>
    <lineage>
        <taxon>Eukaryota</taxon>
        <taxon>Viridiplantae</taxon>
        <taxon>Streptophyta</taxon>
        <taxon>Embryophyta</taxon>
        <taxon>Tracheophyta</taxon>
        <taxon>Spermatophyta</taxon>
        <taxon>Magnoliopsida</taxon>
        <taxon>eudicotyledons</taxon>
        <taxon>Gunneridae</taxon>
        <taxon>Pentapetalae</taxon>
        <taxon>rosids</taxon>
        <taxon>fabids</taxon>
        <taxon>Malpighiales</taxon>
        <taxon>Euphorbiaceae</taxon>
        <taxon>Crotonoideae</taxon>
        <taxon>Jatropheae</taxon>
        <taxon>Jatropha</taxon>
    </lineage>
</organism>